<accession>A0A7Y9S3W7</accession>
<dbReference type="InterPro" id="IPR015943">
    <property type="entry name" value="WD40/YVTN_repeat-like_dom_sf"/>
</dbReference>
<feature type="transmembrane region" description="Helical" evidence="1">
    <location>
        <begin position="12"/>
        <end position="43"/>
    </location>
</feature>
<name>A0A7Y9S3W7_9ACTN</name>
<keyword evidence="3" id="KW-1185">Reference proteome</keyword>
<evidence type="ECO:0000313" key="2">
    <source>
        <dbReference type="EMBL" id="NYG59633.1"/>
    </source>
</evidence>
<keyword evidence="1" id="KW-0812">Transmembrane</keyword>
<dbReference type="AlphaFoldDB" id="A0A7Y9S3W7"/>
<dbReference type="Gene3D" id="2.130.10.10">
    <property type="entry name" value="YVTN repeat-like/Quinoprotein amine dehydrogenase"/>
    <property type="match status" value="1"/>
</dbReference>
<evidence type="ECO:0000256" key="1">
    <source>
        <dbReference type="SAM" id="Phobius"/>
    </source>
</evidence>
<dbReference type="EMBL" id="JACCAA010000001">
    <property type="protein sequence ID" value="NYG59633.1"/>
    <property type="molecule type" value="Genomic_DNA"/>
</dbReference>
<dbReference type="Proteomes" id="UP000540656">
    <property type="component" value="Unassembled WGS sequence"/>
</dbReference>
<sequence>MRAPSLSRITPLLIPTAAVLAALVVIWAIGPLGIVLVLAPLLVPRLRHRILGGARDLVGWRSTGTGVVVVAALAGLVLLLPDGLLPIPPGIGALTTPSYVGHPATARPISGVELPQHPFLARNGANNMHNDAGASDAYTWAGPRGSEPSVKTAWYGIEECATLAFDRHERLIALCGDVNSANLHIIDPDSMRKLDSFALPARPKVEGTKPWENLCGGAYFYLDAQDRAVVATSDRRVLTFTTSDSDGEAQLAKVETLDLSTEIPDGDCLIALLPDWDGRIWFESQGGLVGVFSPDTGQVRVHDLGEELVNSFSVDETGGVYIVSAEAFYRFEADPKGAPRVAWRTTYDRGVKHKPGQLSQGSGTTPTVVDERLVAITDNADDRMNVVFHDRETGKVVCKAPVFESGRSATENSLVTVDGGVIVENNYGYTGPQRVMLGRASEPGIARVNVNGDDCEVAWTSDVVAPTSVPKVSLETGLLYVYAKRPNLWGVNAWYFTGINARTGKTVFSVRTGLGTLFNNHYAAVTIAPDGSAFIATLAGMVRVRDRS</sequence>
<gene>
    <name evidence="2" type="ORF">BJ980_002556</name>
</gene>
<proteinExistence type="predicted"/>
<organism evidence="2 3">
    <name type="scientific">Nocardioides daedukensis</name>
    <dbReference type="NCBI Taxonomy" id="634462"/>
    <lineage>
        <taxon>Bacteria</taxon>
        <taxon>Bacillati</taxon>
        <taxon>Actinomycetota</taxon>
        <taxon>Actinomycetes</taxon>
        <taxon>Propionibacteriales</taxon>
        <taxon>Nocardioidaceae</taxon>
        <taxon>Nocardioides</taxon>
    </lineage>
</organism>
<feature type="transmembrane region" description="Helical" evidence="1">
    <location>
        <begin position="64"/>
        <end position="81"/>
    </location>
</feature>
<keyword evidence="1" id="KW-0472">Membrane</keyword>
<protein>
    <submittedName>
        <fullName evidence="2">Uncharacterized protein</fullName>
    </submittedName>
</protein>
<dbReference type="SUPFAM" id="SSF75011">
    <property type="entry name" value="3-carboxy-cis,cis-mucoante lactonizing enzyme"/>
    <property type="match status" value="1"/>
</dbReference>
<dbReference type="RefSeq" id="WP_179502658.1">
    <property type="nucleotide sequence ID" value="NZ_JACCAA010000001.1"/>
</dbReference>
<keyword evidence="1" id="KW-1133">Transmembrane helix</keyword>
<comment type="caution">
    <text evidence="2">The sequence shown here is derived from an EMBL/GenBank/DDBJ whole genome shotgun (WGS) entry which is preliminary data.</text>
</comment>
<evidence type="ECO:0000313" key="3">
    <source>
        <dbReference type="Proteomes" id="UP000540656"/>
    </source>
</evidence>
<reference evidence="2 3" key="1">
    <citation type="submission" date="2020-07" db="EMBL/GenBank/DDBJ databases">
        <title>Sequencing the genomes of 1000 actinobacteria strains.</title>
        <authorList>
            <person name="Klenk H.-P."/>
        </authorList>
    </citation>
    <scope>NUCLEOTIDE SEQUENCE [LARGE SCALE GENOMIC DNA]</scope>
    <source>
        <strain evidence="2 3">DSM 23819</strain>
    </source>
</reference>